<dbReference type="Proteomes" id="UP000281549">
    <property type="component" value="Unassembled WGS sequence"/>
</dbReference>
<keyword evidence="3 6" id="KW-0963">Cytoplasm</keyword>
<dbReference type="GO" id="GO:0003735">
    <property type="term" value="F:structural constituent of ribosome"/>
    <property type="evidence" value="ECO:0007669"/>
    <property type="project" value="UniProtKB-UniRule"/>
</dbReference>
<dbReference type="NCBIfam" id="TIGR01012">
    <property type="entry name" value="uS2_euk_arch"/>
    <property type="match status" value="1"/>
</dbReference>
<evidence type="ECO:0000256" key="1">
    <source>
        <dbReference type="ARBA" id="ARBA00004496"/>
    </source>
</evidence>
<sequence length="266" mass="29437">MTASNLPSILNPTEEDLQMLLAAKCHLGNKNAEVPMLPYIFKRRPDGINILNIAKTWEKIVFAARVIASIENPADIVVISARPYGQRAALKFAKFVGAEAVAGRFTPGTFTNYITRAFKEPRLIICTDPRTDHQPIKEASYVNIPTIALCDADSPLRYVDVAIPTNNKSKHSIGLVYYLLAREVLRLRGTISRSEPWTEKVDLFFYRDPEEVAEEAKEEVAEIVEADQLSEVVADTWAEGASEFAAAENWGDAAAVEEEAVGAWGQ</sequence>
<comment type="subcellular location">
    <subcellularLocation>
        <location evidence="1 6">Cytoplasm</location>
    </subcellularLocation>
</comment>
<evidence type="ECO:0000313" key="7">
    <source>
        <dbReference type="EMBL" id="RKP20777.1"/>
    </source>
</evidence>
<reference evidence="8" key="1">
    <citation type="journal article" date="2018" name="Nat. Microbiol.">
        <title>Leveraging single-cell genomics to expand the fungal tree of life.</title>
        <authorList>
            <person name="Ahrendt S.R."/>
            <person name="Quandt C.A."/>
            <person name="Ciobanu D."/>
            <person name="Clum A."/>
            <person name="Salamov A."/>
            <person name="Andreopoulos B."/>
            <person name="Cheng J.F."/>
            <person name="Woyke T."/>
            <person name="Pelin A."/>
            <person name="Henrissat B."/>
            <person name="Reynolds N.K."/>
            <person name="Benny G.L."/>
            <person name="Smith M.E."/>
            <person name="James T.Y."/>
            <person name="Grigoriev I.V."/>
        </authorList>
    </citation>
    <scope>NUCLEOTIDE SEQUENCE [LARGE SCALE GENOMIC DNA]</scope>
    <source>
        <strain evidence="8">CSF55</strain>
    </source>
</reference>
<comment type="function">
    <text evidence="6">Required for the assembly and/or stability of the 40S ribosomal subunit. Required for the processing of the 20S rRNA-precursor to mature 18S rRNA in a late step of the maturation of 40S ribosomal subunits.</text>
</comment>
<evidence type="ECO:0000313" key="8">
    <source>
        <dbReference type="Proteomes" id="UP000281549"/>
    </source>
</evidence>
<dbReference type="InterPro" id="IPR023591">
    <property type="entry name" value="Ribosomal_uS2_flav_dom_sf"/>
</dbReference>
<dbReference type="GO" id="GO:0022627">
    <property type="term" value="C:cytosolic small ribosomal subunit"/>
    <property type="evidence" value="ECO:0007669"/>
    <property type="project" value="UniProtKB-UniRule"/>
</dbReference>
<organism evidence="7 8">
    <name type="scientific">Rozella allomycis (strain CSF55)</name>
    <dbReference type="NCBI Taxonomy" id="988480"/>
    <lineage>
        <taxon>Eukaryota</taxon>
        <taxon>Fungi</taxon>
        <taxon>Fungi incertae sedis</taxon>
        <taxon>Cryptomycota</taxon>
        <taxon>Cryptomycota incertae sedis</taxon>
        <taxon>Rozella</taxon>
    </lineage>
</organism>
<dbReference type="InterPro" id="IPR001865">
    <property type="entry name" value="Ribosomal_uS2"/>
</dbReference>
<evidence type="ECO:0000256" key="3">
    <source>
        <dbReference type="ARBA" id="ARBA00022490"/>
    </source>
</evidence>
<accession>A0A4P9YM68</accession>
<dbReference type="GO" id="GO:0006412">
    <property type="term" value="P:translation"/>
    <property type="evidence" value="ECO:0007669"/>
    <property type="project" value="UniProtKB-UniRule"/>
</dbReference>
<dbReference type="InterPro" id="IPR027498">
    <property type="entry name" value="Ribosomal_uS2_euk"/>
</dbReference>
<dbReference type="Pfam" id="PF00318">
    <property type="entry name" value="Ribosomal_S2"/>
    <property type="match status" value="2"/>
</dbReference>
<comment type="subunit">
    <text evidence="6">Component of the small ribosomal subunit. Mature ribosomes consist of a small (40S) and a large (60S) subunit. The 40S subunit contains about 33 different proteins and 1 molecule of RNA (18S). The 60S subunit contains about 49 different proteins and 3 molecules of RNA (25S, 5.8S and 5S). Interacts with RPS21.</text>
</comment>
<evidence type="ECO:0000256" key="4">
    <source>
        <dbReference type="ARBA" id="ARBA00022980"/>
    </source>
</evidence>
<dbReference type="FunFam" id="3.40.50.10490:FF:000017">
    <property type="entry name" value="40S ribosomal protein SA"/>
    <property type="match status" value="1"/>
</dbReference>
<comment type="similarity">
    <text evidence="2 6">Belongs to the universal ribosomal protein uS2 family.</text>
</comment>
<proteinExistence type="inferred from homology"/>
<dbReference type="SUPFAM" id="SSF52313">
    <property type="entry name" value="Ribosomal protein S2"/>
    <property type="match status" value="1"/>
</dbReference>
<keyword evidence="4 6" id="KW-0689">Ribosomal protein</keyword>
<evidence type="ECO:0000256" key="5">
    <source>
        <dbReference type="ARBA" id="ARBA00023274"/>
    </source>
</evidence>
<dbReference type="Gene3D" id="3.40.50.10490">
    <property type="entry name" value="Glucose-6-phosphate isomerase like protein, domain 1"/>
    <property type="match status" value="1"/>
</dbReference>
<dbReference type="AlphaFoldDB" id="A0A4P9YM68"/>
<dbReference type="PRINTS" id="PR00395">
    <property type="entry name" value="RIBOSOMALS2"/>
</dbReference>
<protein>
    <recommendedName>
        <fullName evidence="6">Small ribosomal subunit protein uS2</fullName>
    </recommendedName>
</protein>
<dbReference type="EMBL" id="ML005023">
    <property type="protein sequence ID" value="RKP20777.1"/>
    <property type="molecule type" value="Genomic_DNA"/>
</dbReference>
<dbReference type="PANTHER" id="PTHR11489">
    <property type="entry name" value="40S RIBOSOMAL PROTEIN SA"/>
    <property type="match status" value="1"/>
</dbReference>
<dbReference type="GO" id="GO:0000028">
    <property type="term" value="P:ribosomal small subunit assembly"/>
    <property type="evidence" value="ECO:0007669"/>
    <property type="project" value="UniProtKB-UniRule"/>
</dbReference>
<evidence type="ECO:0000256" key="6">
    <source>
        <dbReference type="HAMAP-Rule" id="MF_03015"/>
    </source>
</evidence>
<gene>
    <name evidence="6" type="primary">RPS0</name>
    <name evidence="7" type="ORF">ROZALSC1DRAFT_27770</name>
</gene>
<keyword evidence="5 6" id="KW-0687">Ribonucleoprotein</keyword>
<name>A0A4P9YM68_ROZAC</name>
<dbReference type="HAMAP" id="MF_03015">
    <property type="entry name" value="Ribosomal_S2_euk"/>
    <property type="match status" value="1"/>
</dbReference>
<dbReference type="InterPro" id="IPR005707">
    <property type="entry name" value="Ribosomal_uS2_euk/arc"/>
</dbReference>
<evidence type="ECO:0000256" key="2">
    <source>
        <dbReference type="ARBA" id="ARBA00006242"/>
    </source>
</evidence>